<dbReference type="Pfam" id="PF07883">
    <property type="entry name" value="Cupin_2"/>
    <property type="match status" value="1"/>
</dbReference>
<evidence type="ECO:0000313" key="3">
    <source>
        <dbReference type="EMBL" id="GAB1580325.1"/>
    </source>
</evidence>
<reference evidence="3 4" key="1">
    <citation type="submission" date="2024-10" db="EMBL/GenBank/DDBJ databases">
        <title>Isolation, draft genome sequencing and identification of Phyllobacterium sp. NSA23, isolated from leaf soil.</title>
        <authorList>
            <person name="Akita H."/>
        </authorList>
    </citation>
    <scope>NUCLEOTIDE SEQUENCE [LARGE SCALE GENOMIC DNA]</scope>
    <source>
        <strain evidence="3 4">NSA23</strain>
    </source>
</reference>
<evidence type="ECO:0000259" key="2">
    <source>
        <dbReference type="Pfam" id="PF07883"/>
    </source>
</evidence>
<evidence type="ECO:0000256" key="1">
    <source>
        <dbReference type="SAM" id="MobiDB-lite"/>
    </source>
</evidence>
<dbReference type="InterPro" id="IPR013096">
    <property type="entry name" value="Cupin_2"/>
</dbReference>
<dbReference type="PIRSF" id="PIRSF019307">
    <property type="entry name" value="UCP019307"/>
    <property type="match status" value="1"/>
</dbReference>
<dbReference type="PANTHER" id="PTHR36448">
    <property type="entry name" value="BLR7373 PROTEIN"/>
    <property type="match status" value="1"/>
</dbReference>
<dbReference type="PANTHER" id="PTHR36448:SF2">
    <property type="entry name" value="CUPIN TYPE-1 DOMAIN-CONTAINING PROTEIN"/>
    <property type="match status" value="1"/>
</dbReference>
<comment type="caution">
    <text evidence="3">The sequence shown here is derived from an EMBL/GenBank/DDBJ whole genome shotgun (WGS) entry which is preliminary data.</text>
</comment>
<feature type="domain" description="Cupin type-2" evidence="2">
    <location>
        <begin position="57"/>
        <end position="106"/>
    </location>
</feature>
<name>A0ABQ0GUH5_9HYPH</name>
<organism evidence="3 4">
    <name type="scientific">Phyllobacterium phragmitis</name>
    <dbReference type="NCBI Taxonomy" id="2670329"/>
    <lineage>
        <taxon>Bacteria</taxon>
        <taxon>Pseudomonadati</taxon>
        <taxon>Pseudomonadota</taxon>
        <taxon>Alphaproteobacteria</taxon>
        <taxon>Hyphomicrobiales</taxon>
        <taxon>Phyllobacteriaceae</taxon>
        <taxon>Phyllobacterium</taxon>
    </lineage>
</organism>
<proteinExistence type="predicted"/>
<dbReference type="InterPro" id="IPR014500">
    <property type="entry name" value="UCP019307_cupin"/>
</dbReference>
<dbReference type="SUPFAM" id="SSF51182">
    <property type="entry name" value="RmlC-like cupins"/>
    <property type="match status" value="1"/>
</dbReference>
<dbReference type="EMBL" id="BAAFZP010000001">
    <property type="protein sequence ID" value="GAB1580325.1"/>
    <property type="molecule type" value="Genomic_DNA"/>
</dbReference>
<dbReference type="Gene3D" id="2.60.120.10">
    <property type="entry name" value="Jelly Rolls"/>
    <property type="match status" value="1"/>
</dbReference>
<feature type="region of interest" description="Disordered" evidence="1">
    <location>
        <begin position="142"/>
        <end position="184"/>
    </location>
</feature>
<dbReference type="Proteomes" id="UP001628091">
    <property type="component" value="Unassembled WGS sequence"/>
</dbReference>
<dbReference type="InterPro" id="IPR014710">
    <property type="entry name" value="RmlC-like_jellyroll"/>
</dbReference>
<evidence type="ECO:0000313" key="4">
    <source>
        <dbReference type="Proteomes" id="UP001628091"/>
    </source>
</evidence>
<accession>A0ABQ0GUH5</accession>
<keyword evidence="4" id="KW-1185">Reference proteome</keyword>
<sequence>MGPETFMFAAGGGVPNNPRLPVLLYRGHAKGEGDAAGHIEVLFTRNGWTGTWRNGVFPYHHYHTEGHEVLGVASGRARLLIGGPQGREMAVEAGDVLVLPAGTGHCRLDASDDFLVIGAYPPGQHADIRRDPPSGQDLERIERLPLPQSDPVEGRDGPLVAIWQRAAGAGDQSRSGAPSGKNDR</sequence>
<dbReference type="InterPro" id="IPR011051">
    <property type="entry name" value="RmlC_Cupin_sf"/>
</dbReference>
<gene>
    <name evidence="3" type="ORF">PPNSA23_02680</name>
</gene>
<dbReference type="InterPro" id="IPR047121">
    <property type="entry name" value="YjiB-like"/>
</dbReference>
<protein>
    <submittedName>
        <fullName evidence="3">Cupin domain-containing protein</fullName>
    </submittedName>
</protein>
<dbReference type="CDD" id="cd02219">
    <property type="entry name" value="cupin_YjlB-like"/>
    <property type="match status" value="1"/>
</dbReference>
<dbReference type="RefSeq" id="WP_407863350.1">
    <property type="nucleotide sequence ID" value="NZ_BAAFZP010000001.1"/>
</dbReference>